<dbReference type="RefSeq" id="WP_193123164.1">
    <property type="nucleotide sequence ID" value="NZ_JADBGI010000015.1"/>
</dbReference>
<proteinExistence type="predicted"/>
<accession>A0ABR9P9Q1</accession>
<organism evidence="2 3">
    <name type="scientific">Nocardiopsis coralli</name>
    <dbReference type="NCBI Taxonomy" id="2772213"/>
    <lineage>
        <taxon>Bacteria</taxon>
        <taxon>Bacillati</taxon>
        <taxon>Actinomycetota</taxon>
        <taxon>Actinomycetes</taxon>
        <taxon>Streptosporangiales</taxon>
        <taxon>Nocardiopsidaceae</taxon>
        <taxon>Nocardiopsis</taxon>
    </lineage>
</organism>
<feature type="compositionally biased region" description="Basic and acidic residues" evidence="1">
    <location>
        <begin position="1"/>
        <end position="15"/>
    </location>
</feature>
<feature type="region of interest" description="Disordered" evidence="1">
    <location>
        <begin position="1"/>
        <end position="85"/>
    </location>
</feature>
<comment type="caution">
    <text evidence="2">The sequence shown here is derived from an EMBL/GenBank/DDBJ whole genome shotgun (WGS) entry which is preliminary data.</text>
</comment>
<sequence>MSARPDPEDLDRTDIDDVDAELDAGAPDQDSAVAEYLEEQPEDHRIDEIEDRGSLGIDAELPREVPDPSPVPEEERPPVPRRGELARLLRAEEFADRVRGQE</sequence>
<feature type="compositionally biased region" description="Basic and acidic residues" evidence="1">
    <location>
        <begin position="42"/>
        <end position="53"/>
    </location>
</feature>
<name>A0ABR9P9Q1_9ACTN</name>
<dbReference type="EMBL" id="JADBGI010000015">
    <property type="protein sequence ID" value="MBE3000570.1"/>
    <property type="molecule type" value="Genomic_DNA"/>
</dbReference>
<keyword evidence="3" id="KW-1185">Reference proteome</keyword>
<dbReference type="Proteomes" id="UP000806528">
    <property type="component" value="Unassembled WGS sequence"/>
</dbReference>
<protein>
    <submittedName>
        <fullName evidence="2">Uncharacterized protein</fullName>
    </submittedName>
</protein>
<evidence type="ECO:0000256" key="1">
    <source>
        <dbReference type="SAM" id="MobiDB-lite"/>
    </source>
</evidence>
<evidence type="ECO:0000313" key="2">
    <source>
        <dbReference type="EMBL" id="MBE3000570.1"/>
    </source>
</evidence>
<gene>
    <name evidence="2" type="ORF">IDM40_17955</name>
</gene>
<reference evidence="2 3" key="1">
    <citation type="submission" date="2020-09" db="EMBL/GenBank/DDBJ databases">
        <title>Diversity and distribution of actinomycetes associated with coral in the coast of Hainan.</title>
        <authorList>
            <person name="Li F."/>
        </authorList>
    </citation>
    <scope>NUCLEOTIDE SEQUENCE [LARGE SCALE GENOMIC DNA]</scope>
    <source>
        <strain evidence="2 3">HNM0947</strain>
    </source>
</reference>
<evidence type="ECO:0000313" key="3">
    <source>
        <dbReference type="Proteomes" id="UP000806528"/>
    </source>
</evidence>
<feature type="compositionally biased region" description="Basic and acidic residues" evidence="1">
    <location>
        <begin position="73"/>
        <end position="85"/>
    </location>
</feature>